<reference evidence="1 2" key="1">
    <citation type="submission" date="2019-05" db="EMBL/GenBank/DDBJ databases">
        <title>Another draft genome of Portunus trituberculatus and its Hox gene families provides insights of decapod evolution.</title>
        <authorList>
            <person name="Jeong J.-H."/>
            <person name="Song I."/>
            <person name="Kim S."/>
            <person name="Choi T."/>
            <person name="Kim D."/>
            <person name="Ryu S."/>
            <person name="Kim W."/>
        </authorList>
    </citation>
    <scope>NUCLEOTIDE SEQUENCE [LARGE SCALE GENOMIC DNA]</scope>
    <source>
        <tissue evidence="1">Muscle</tissue>
    </source>
</reference>
<keyword evidence="2" id="KW-1185">Reference proteome</keyword>
<sequence>MGATKAGTAPGPDGCKKMNVMVIGMDQYDFKAASDTVGYPSIEIVCQRTTCGLEFSIIWQASGPAVASFGRFNPYLAFPDDVALLATIPMGLKHAVADLVEAAARLELEVGVVKCTTIRIRADGSRTR</sequence>
<evidence type="ECO:0000313" key="1">
    <source>
        <dbReference type="EMBL" id="MPC54063.1"/>
    </source>
</evidence>
<dbReference type="EMBL" id="VSRR010012079">
    <property type="protein sequence ID" value="MPC54063.1"/>
    <property type="molecule type" value="Genomic_DNA"/>
</dbReference>
<protein>
    <submittedName>
        <fullName evidence="1">Uncharacterized protein</fullName>
    </submittedName>
</protein>
<dbReference type="Proteomes" id="UP000324222">
    <property type="component" value="Unassembled WGS sequence"/>
</dbReference>
<gene>
    <name evidence="1" type="ORF">E2C01_047970</name>
</gene>
<name>A0A5B7G9Y5_PORTR</name>
<accession>A0A5B7G9Y5</accession>
<comment type="caution">
    <text evidence="1">The sequence shown here is derived from an EMBL/GenBank/DDBJ whole genome shotgun (WGS) entry which is preliminary data.</text>
</comment>
<evidence type="ECO:0000313" key="2">
    <source>
        <dbReference type="Proteomes" id="UP000324222"/>
    </source>
</evidence>
<organism evidence="1 2">
    <name type="scientific">Portunus trituberculatus</name>
    <name type="common">Swimming crab</name>
    <name type="synonym">Neptunus trituberculatus</name>
    <dbReference type="NCBI Taxonomy" id="210409"/>
    <lineage>
        <taxon>Eukaryota</taxon>
        <taxon>Metazoa</taxon>
        <taxon>Ecdysozoa</taxon>
        <taxon>Arthropoda</taxon>
        <taxon>Crustacea</taxon>
        <taxon>Multicrustacea</taxon>
        <taxon>Malacostraca</taxon>
        <taxon>Eumalacostraca</taxon>
        <taxon>Eucarida</taxon>
        <taxon>Decapoda</taxon>
        <taxon>Pleocyemata</taxon>
        <taxon>Brachyura</taxon>
        <taxon>Eubrachyura</taxon>
        <taxon>Portunoidea</taxon>
        <taxon>Portunidae</taxon>
        <taxon>Portuninae</taxon>
        <taxon>Portunus</taxon>
    </lineage>
</organism>
<proteinExistence type="predicted"/>
<dbReference type="AlphaFoldDB" id="A0A5B7G9Y5"/>